<feature type="transmembrane region" description="Helical" evidence="14">
    <location>
        <begin position="433"/>
        <end position="450"/>
    </location>
</feature>
<evidence type="ECO:0000256" key="3">
    <source>
        <dbReference type="ARBA" id="ARBA00022448"/>
    </source>
</evidence>
<evidence type="ECO:0000256" key="2">
    <source>
        <dbReference type="ARBA" id="ARBA00006434"/>
    </source>
</evidence>
<protein>
    <submittedName>
        <fullName evidence="15">Sodium:solute symporter family protein</fullName>
    </submittedName>
</protein>
<feature type="transmembrane region" description="Helical" evidence="14">
    <location>
        <begin position="378"/>
        <end position="396"/>
    </location>
</feature>
<feature type="transmembrane region" description="Helical" evidence="14">
    <location>
        <begin position="332"/>
        <end position="358"/>
    </location>
</feature>
<dbReference type="Proteomes" id="UP000326287">
    <property type="component" value="Chromosome"/>
</dbReference>
<evidence type="ECO:0000256" key="8">
    <source>
        <dbReference type="ARBA" id="ARBA00023053"/>
    </source>
</evidence>
<feature type="transmembrane region" description="Helical" evidence="14">
    <location>
        <begin position="75"/>
        <end position="94"/>
    </location>
</feature>
<dbReference type="CDD" id="cd10322">
    <property type="entry name" value="SLC5sbd"/>
    <property type="match status" value="1"/>
</dbReference>
<evidence type="ECO:0000256" key="13">
    <source>
        <dbReference type="RuleBase" id="RU362091"/>
    </source>
</evidence>
<proteinExistence type="inferred from homology"/>
<organism evidence="15 16">
    <name type="scientific">Halioglobus maricola</name>
    <dbReference type="NCBI Taxonomy" id="2601894"/>
    <lineage>
        <taxon>Bacteria</taxon>
        <taxon>Pseudomonadati</taxon>
        <taxon>Pseudomonadota</taxon>
        <taxon>Gammaproteobacteria</taxon>
        <taxon>Cellvibrionales</taxon>
        <taxon>Halieaceae</taxon>
        <taxon>Halioglobus</taxon>
    </lineage>
</organism>
<keyword evidence="7 14" id="KW-1133">Transmembrane helix</keyword>
<keyword evidence="16" id="KW-1185">Reference proteome</keyword>
<feature type="transmembrane region" description="Helical" evidence="14">
    <location>
        <begin position="158"/>
        <end position="177"/>
    </location>
</feature>
<dbReference type="GO" id="GO:0006814">
    <property type="term" value="P:sodium ion transport"/>
    <property type="evidence" value="ECO:0007669"/>
    <property type="project" value="UniProtKB-KW"/>
</dbReference>
<feature type="transmembrane region" description="Helical" evidence="14">
    <location>
        <begin position="189"/>
        <end position="207"/>
    </location>
</feature>
<comment type="similarity">
    <text evidence="2 13">Belongs to the sodium:solute symporter (SSF) (TC 2.A.21) family.</text>
</comment>
<evidence type="ECO:0000256" key="12">
    <source>
        <dbReference type="ARBA" id="ARBA00033708"/>
    </source>
</evidence>
<feature type="transmembrane region" description="Helical" evidence="14">
    <location>
        <begin position="37"/>
        <end position="55"/>
    </location>
</feature>
<evidence type="ECO:0000256" key="6">
    <source>
        <dbReference type="ARBA" id="ARBA00022847"/>
    </source>
</evidence>
<accession>A0A5P9NK16</accession>
<evidence type="ECO:0000256" key="7">
    <source>
        <dbReference type="ARBA" id="ARBA00022989"/>
    </source>
</evidence>
<keyword evidence="4" id="KW-1003">Cell membrane</keyword>
<dbReference type="Gene3D" id="1.20.1730.10">
    <property type="entry name" value="Sodium/glucose cotransporter"/>
    <property type="match status" value="1"/>
</dbReference>
<dbReference type="RefSeq" id="WP_152661691.1">
    <property type="nucleotide sequence ID" value="NZ_CP036422.1"/>
</dbReference>
<dbReference type="InterPro" id="IPR050277">
    <property type="entry name" value="Sodium:Solute_Symporter"/>
</dbReference>
<dbReference type="InterPro" id="IPR001734">
    <property type="entry name" value="Na/solute_symporter"/>
</dbReference>
<evidence type="ECO:0000313" key="15">
    <source>
        <dbReference type="EMBL" id="QFU75584.1"/>
    </source>
</evidence>
<evidence type="ECO:0000256" key="9">
    <source>
        <dbReference type="ARBA" id="ARBA00023065"/>
    </source>
</evidence>
<comment type="subcellular location">
    <subcellularLocation>
        <location evidence="1">Cell membrane</location>
        <topology evidence="1">Multi-pass membrane protein</topology>
    </subcellularLocation>
</comment>
<keyword evidence="5 14" id="KW-0812">Transmembrane</keyword>
<dbReference type="Pfam" id="PF00474">
    <property type="entry name" value="SSF"/>
    <property type="match status" value="1"/>
</dbReference>
<dbReference type="KEGG" id="halc:EY643_07940"/>
<feature type="transmembrane region" description="Helical" evidence="14">
    <location>
        <begin position="462"/>
        <end position="479"/>
    </location>
</feature>
<dbReference type="PROSITE" id="PS50283">
    <property type="entry name" value="NA_SOLUT_SYMP_3"/>
    <property type="match status" value="1"/>
</dbReference>
<dbReference type="PANTHER" id="PTHR48086:SF3">
    <property type="entry name" value="SODIUM_PROLINE SYMPORTER"/>
    <property type="match status" value="1"/>
</dbReference>
<feature type="transmembrane region" description="Helical" evidence="14">
    <location>
        <begin position="227"/>
        <end position="251"/>
    </location>
</feature>
<feature type="transmembrane region" description="Helical" evidence="14">
    <location>
        <begin position="6"/>
        <end position="25"/>
    </location>
</feature>
<dbReference type="AlphaFoldDB" id="A0A5P9NK16"/>
<keyword evidence="6" id="KW-0769">Symport</keyword>
<feature type="transmembrane region" description="Helical" evidence="14">
    <location>
        <begin position="123"/>
        <end position="146"/>
    </location>
</feature>
<feature type="transmembrane region" description="Helical" evidence="14">
    <location>
        <begin position="402"/>
        <end position="421"/>
    </location>
</feature>
<dbReference type="InterPro" id="IPR038377">
    <property type="entry name" value="Na/Glc_symporter_sf"/>
</dbReference>
<gene>
    <name evidence="15" type="ORF">EY643_07940</name>
</gene>
<keyword evidence="10 14" id="KW-0472">Membrane</keyword>
<feature type="transmembrane region" description="Helical" evidence="14">
    <location>
        <begin position="271"/>
        <end position="293"/>
    </location>
</feature>
<evidence type="ECO:0000256" key="10">
    <source>
        <dbReference type="ARBA" id="ARBA00023136"/>
    </source>
</evidence>
<keyword evidence="9" id="KW-0406">Ion transport</keyword>
<dbReference type="GO" id="GO:0015293">
    <property type="term" value="F:symporter activity"/>
    <property type="evidence" value="ECO:0007669"/>
    <property type="project" value="UniProtKB-KW"/>
</dbReference>
<keyword evidence="8" id="KW-0915">Sodium</keyword>
<evidence type="ECO:0000256" key="14">
    <source>
        <dbReference type="SAM" id="Phobius"/>
    </source>
</evidence>
<sequence length="490" mass="53156">MTLDNTGTTLVVVYLTSLLLVGWLAKQASGESSLKDYYLAGGSLGAMSLFFTLYATQYSGNSFFALPGKAYRDGIMAGAFIVGVMSIVLVYQLYAPRLLRIAQRENFISVGDFILWRYRSTPLLFAVNAVFVVVLVTFILGNLKAIGLLLSTASGGTLGFAPAIVLVCVIMAIYETLGGMRGVIWTDMIQGLLLMAGSLVVFLLLLTSTDNGIMNEPARLVQVTGEFFSQPIPTIQFISLVLLIALGAAVYPQAIQRIYAARNITVLRRSYFFMFFMPLLTTLPLFLIGFSGADWFPDLTRSETEQVVIFAIGDLLGAGSDSGSGLSLSWLLALYIGAAVAAIMSTIDSGLLTMGSILNKDFIARRHPQLPQDQLHRIGRRLTWVLMAVMAIMAIVLPNTIWSLLVLKLELVIQVFPAVVIGLRFSKLQSSSVLAGLIVGCAIAIALRLWPEMSPAPAVHSGLWALLGNLATLGLVQLIKSRHKKYEVSQ</sequence>
<keyword evidence="3" id="KW-0813">Transport</keyword>
<evidence type="ECO:0000256" key="4">
    <source>
        <dbReference type="ARBA" id="ARBA00022475"/>
    </source>
</evidence>
<evidence type="ECO:0000313" key="16">
    <source>
        <dbReference type="Proteomes" id="UP000326287"/>
    </source>
</evidence>
<keyword evidence="11" id="KW-0739">Sodium transport</keyword>
<evidence type="ECO:0000256" key="1">
    <source>
        <dbReference type="ARBA" id="ARBA00004651"/>
    </source>
</evidence>
<dbReference type="GO" id="GO:0005886">
    <property type="term" value="C:plasma membrane"/>
    <property type="evidence" value="ECO:0007669"/>
    <property type="project" value="UniProtKB-SubCell"/>
</dbReference>
<evidence type="ECO:0000256" key="11">
    <source>
        <dbReference type="ARBA" id="ARBA00023201"/>
    </source>
</evidence>
<dbReference type="EMBL" id="CP036422">
    <property type="protein sequence ID" value="QFU75584.1"/>
    <property type="molecule type" value="Genomic_DNA"/>
</dbReference>
<evidence type="ECO:0000256" key="5">
    <source>
        <dbReference type="ARBA" id="ARBA00022692"/>
    </source>
</evidence>
<comment type="catalytic activity">
    <reaction evidence="12">
        <text>L-proline(in) + Na(+)(in) = L-proline(out) + Na(+)(out)</text>
        <dbReference type="Rhea" id="RHEA:28967"/>
        <dbReference type="ChEBI" id="CHEBI:29101"/>
        <dbReference type="ChEBI" id="CHEBI:60039"/>
    </reaction>
</comment>
<dbReference type="PANTHER" id="PTHR48086">
    <property type="entry name" value="SODIUM/PROLINE SYMPORTER-RELATED"/>
    <property type="match status" value="1"/>
</dbReference>
<reference evidence="15 16" key="1">
    <citation type="submission" date="2019-02" db="EMBL/GenBank/DDBJ databases">
        <authorList>
            <person name="Li S.-H."/>
        </authorList>
    </citation>
    <scope>NUCLEOTIDE SEQUENCE [LARGE SCALE GENOMIC DNA]</scope>
    <source>
        <strain evidence="15 16">IMCC14385</strain>
    </source>
</reference>
<dbReference type="OrthoDB" id="3651542at2"/>
<name>A0A5P9NK16_9GAMM</name>